<dbReference type="EMBL" id="LDAU01000110">
    <property type="protein sequence ID" value="KRX05070.1"/>
    <property type="molecule type" value="Genomic_DNA"/>
</dbReference>
<evidence type="ECO:0000313" key="1">
    <source>
        <dbReference type="EMBL" id="KRX05070.1"/>
    </source>
</evidence>
<reference evidence="1 2" key="1">
    <citation type="journal article" date="2015" name="Sci. Rep.">
        <title>Genome of the facultative scuticociliatosis pathogen Pseudocohnilembus persalinus provides insight into its virulence through horizontal gene transfer.</title>
        <authorList>
            <person name="Xiong J."/>
            <person name="Wang G."/>
            <person name="Cheng J."/>
            <person name="Tian M."/>
            <person name="Pan X."/>
            <person name="Warren A."/>
            <person name="Jiang C."/>
            <person name="Yuan D."/>
            <person name="Miao W."/>
        </authorList>
    </citation>
    <scope>NUCLEOTIDE SEQUENCE [LARGE SCALE GENOMIC DNA]</scope>
    <source>
        <strain evidence="1">36N120E</strain>
    </source>
</reference>
<accession>A0A0V0QRV7</accession>
<keyword evidence="2" id="KW-1185">Reference proteome</keyword>
<name>A0A0V0QRV7_PSEPJ</name>
<sequence>MQKESSNLEIINEDFYQDQELLRSQNNLIEKNFDNSKGYINLKQISVIKNSQVKKSTANEKNFDSQNNQQGDISINSFSVSKREDQDYYLNSQADFLTSKNLKTINFSSNINQNIHQQQFLDYSFQNFSEQNDDKNDDKNSDLYNNICVNQDSYEEQSFSPLQQQKRRRKQQKLLYEQKQKQPDRINQIINLQNINKSVDQNINDDKSDELNVINNSKENLDINSQNQNLDFEFQKVVQQQALIEQTILKEKNQREFGQKKQKQPDQINDNQNLQNNNIFIQQNQNSGNMETKNGIKNENKDIELNPEKQKLEEEFQKIIQQQIKIEQIIQKEKNKKEYIKQKQEQEFNKTIQDQQKIYDQIMEQIQKEKDIKMKDQKQNSLNDDKK</sequence>
<gene>
    <name evidence="1" type="ORF">PPERSA_06704</name>
</gene>
<protein>
    <submittedName>
        <fullName evidence="1">Uncharacterized protein</fullName>
    </submittedName>
</protein>
<dbReference type="OMA" id="DQNINDD"/>
<dbReference type="Proteomes" id="UP000054937">
    <property type="component" value="Unassembled WGS sequence"/>
</dbReference>
<organism evidence="1 2">
    <name type="scientific">Pseudocohnilembus persalinus</name>
    <name type="common">Ciliate</name>
    <dbReference type="NCBI Taxonomy" id="266149"/>
    <lineage>
        <taxon>Eukaryota</taxon>
        <taxon>Sar</taxon>
        <taxon>Alveolata</taxon>
        <taxon>Ciliophora</taxon>
        <taxon>Intramacronucleata</taxon>
        <taxon>Oligohymenophorea</taxon>
        <taxon>Scuticociliatia</taxon>
        <taxon>Philasterida</taxon>
        <taxon>Pseudocohnilembidae</taxon>
        <taxon>Pseudocohnilembus</taxon>
    </lineage>
</organism>
<proteinExistence type="predicted"/>
<evidence type="ECO:0000313" key="2">
    <source>
        <dbReference type="Proteomes" id="UP000054937"/>
    </source>
</evidence>
<dbReference type="AlphaFoldDB" id="A0A0V0QRV7"/>
<dbReference type="InParanoid" id="A0A0V0QRV7"/>
<comment type="caution">
    <text evidence="1">The sequence shown here is derived from an EMBL/GenBank/DDBJ whole genome shotgun (WGS) entry which is preliminary data.</text>
</comment>